<evidence type="ECO:0000313" key="5">
    <source>
        <dbReference type="Proteomes" id="UP001642464"/>
    </source>
</evidence>
<evidence type="ECO:0000256" key="1">
    <source>
        <dbReference type="PROSITE-ProRule" id="PRU00723"/>
    </source>
</evidence>
<organism evidence="4 5">
    <name type="scientific">Durusdinium trenchii</name>
    <dbReference type="NCBI Taxonomy" id="1381693"/>
    <lineage>
        <taxon>Eukaryota</taxon>
        <taxon>Sar</taxon>
        <taxon>Alveolata</taxon>
        <taxon>Dinophyceae</taxon>
        <taxon>Suessiales</taxon>
        <taxon>Symbiodiniaceae</taxon>
        <taxon>Durusdinium</taxon>
    </lineage>
</organism>
<feature type="zinc finger region" description="C3H1-type" evidence="1">
    <location>
        <begin position="61"/>
        <end position="83"/>
    </location>
</feature>
<dbReference type="InterPro" id="IPR000571">
    <property type="entry name" value="Znf_CCCH"/>
</dbReference>
<keyword evidence="5" id="KW-1185">Reference proteome</keyword>
<keyword evidence="4" id="KW-0489">Methyltransferase</keyword>
<keyword evidence="1" id="KW-0862">Zinc</keyword>
<dbReference type="Proteomes" id="UP001642464">
    <property type="component" value="Unassembled WGS sequence"/>
</dbReference>
<comment type="caution">
    <text evidence="4">The sequence shown here is derived from an EMBL/GenBank/DDBJ whole genome shotgun (WGS) entry which is preliminary data.</text>
</comment>
<dbReference type="GO" id="GO:0008168">
    <property type="term" value="F:methyltransferase activity"/>
    <property type="evidence" value="ECO:0007669"/>
    <property type="project" value="UniProtKB-KW"/>
</dbReference>
<feature type="region of interest" description="Disordered" evidence="2">
    <location>
        <begin position="15"/>
        <end position="51"/>
    </location>
</feature>
<name>A0ABP0J2J5_9DINO</name>
<feature type="domain" description="C3H1-type" evidence="3">
    <location>
        <begin position="61"/>
        <end position="83"/>
    </location>
</feature>
<feature type="compositionally biased region" description="Low complexity" evidence="2">
    <location>
        <begin position="29"/>
        <end position="45"/>
    </location>
</feature>
<dbReference type="GO" id="GO:0032259">
    <property type="term" value="P:methylation"/>
    <property type="evidence" value="ECO:0007669"/>
    <property type="project" value="UniProtKB-KW"/>
</dbReference>
<sequence>MSAWRPLEEKASYNAVEDFAGREPPSNLAPTEGATEPEAIEEAGGAPSGGSLGHPQVCNRPCIYFAAGNCASGAGCSYCHVEHTEPRLETRSLLQIGAAWICYHLRKSRRVSFQQIQACFRMVQRLSVLEIGGC</sequence>
<keyword evidence="1" id="KW-0479">Metal-binding</keyword>
<proteinExistence type="predicted"/>
<reference evidence="4 5" key="1">
    <citation type="submission" date="2024-02" db="EMBL/GenBank/DDBJ databases">
        <authorList>
            <person name="Chen Y."/>
            <person name="Shah S."/>
            <person name="Dougan E. K."/>
            <person name="Thang M."/>
            <person name="Chan C."/>
        </authorList>
    </citation>
    <scope>NUCLEOTIDE SEQUENCE [LARGE SCALE GENOMIC DNA]</scope>
</reference>
<dbReference type="EMBL" id="CAXAMM010005780">
    <property type="protein sequence ID" value="CAK9008571.1"/>
    <property type="molecule type" value="Genomic_DNA"/>
</dbReference>
<accession>A0ABP0J2J5</accession>
<evidence type="ECO:0000313" key="4">
    <source>
        <dbReference type="EMBL" id="CAK9008571.1"/>
    </source>
</evidence>
<dbReference type="PROSITE" id="PS50103">
    <property type="entry name" value="ZF_C3H1"/>
    <property type="match status" value="1"/>
</dbReference>
<evidence type="ECO:0000256" key="2">
    <source>
        <dbReference type="SAM" id="MobiDB-lite"/>
    </source>
</evidence>
<keyword evidence="4" id="KW-0808">Transferase</keyword>
<keyword evidence="1" id="KW-0863">Zinc-finger</keyword>
<gene>
    <name evidence="4" type="ORF">SCF082_LOCUS9922</name>
</gene>
<evidence type="ECO:0000259" key="3">
    <source>
        <dbReference type="PROSITE" id="PS50103"/>
    </source>
</evidence>
<protein>
    <submittedName>
        <fullName evidence="4">tRNA/rRNA methyltransferase Rv0881</fullName>
    </submittedName>
</protein>